<organism evidence="2">
    <name type="scientific">bioreactor metagenome</name>
    <dbReference type="NCBI Taxonomy" id="1076179"/>
    <lineage>
        <taxon>unclassified sequences</taxon>
        <taxon>metagenomes</taxon>
        <taxon>ecological metagenomes</taxon>
    </lineage>
</organism>
<dbReference type="Pfam" id="PF13632">
    <property type="entry name" value="Glyco_trans_2_3"/>
    <property type="match status" value="1"/>
</dbReference>
<evidence type="ECO:0000259" key="1">
    <source>
        <dbReference type="Pfam" id="PF13632"/>
    </source>
</evidence>
<dbReference type="SUPFAM" id="SSF53448">
    <property type="entry name" value="Nucleotide-diphospho-sugar transferases"/>
    <property type="match status" value="1"/>
</dbReference>
<proteinExistence type="predicted"/>
<dbReference type="EMBL" id="VSSQ01004666">
    <property type="protein sequence ID" value="MPM26173.1"/>
    <property type="molecule type" value="Genomic_DNA"/>
</dbReference>
<dbReference type="Gene3D" id="3.90.550.10">
    <property type="entry name" value="Spore Coat Polysaccharide Biosynthesis Protein SpsA, Chain A"/>
    <property type="match status" value="1"/>
</dbReference>
<protein>
    <recommendedName>
        <fullName evidence="1">Glycosyltransferase 2-like domain-containing protein</fullName>
    </recommendedName>
</protein>
<accession>A0A644YI68</accession>
<reference evidence="2" key="1">
    <citation type="submission" date="2019-08" db="EMBL/GenBank/DDBJ databases">
        <authorList>
            <person name="Kucharzyk K."/>
            <person name="Murdoch R.W."/>
            <person name="Higgins S."/>
            <person name="Loffler F."/>
        </authorList>
    </citation>
    <scope>NUCLEOTIDE SEQUENCE</scope>
</reference>
<dbReference type="InterPro" id="IPR001173">
    <property type="entry name" value="Glyco_trans_2-like"/>
</dbReference>
<feature type="domain" description="Glycosyltransferase 2-like" evidence="1">
    <location>
        <begin position="87"/>
        <end position="205"/>
    </location>
</feature>
<name>A0A644YI68_9ZZZZ</name>
<gene>
    <name evidence="2" type="ORF">SDC9_72674</name>
</gene>
<dbReference type="AlphaFoldDB" id="A0A644YI68"/>
<sequence>MKDFTLVVCVNQPDDWWSDDPKRSICENNIETMKFVSSFCELNNIHLILQDKCSPGNGWTGKQGGVGWARKTLMDAVSEMADEEDVIVSLDADTRVEPGYLSEIEKQFSIFPKASAMALPYFHRLQGDDDHKKSMLRYEIYLRSYAINLLRINFPFAYTPIGSAMAARVSAYRKIRGLTATTSGEDFYFMMKLRKTGIIIPFCNTRVFPSSRKSHRVIFGTGPTVALGAPGQVERYPVYHPSLFDQIDDACRAFGEIFITGNPAAAERALKVFPDLEHEKLLKNNPQLIRFIHACFMKADAFAVYKFVRSDQPAGMSDVESVAELMKILGLPLNCHPERSRRMNSSSDDAKIELHDCSVDELKSLRTLLMETEEKMLQKKYNDYFALRNDLKHPVWKFMS</sequence>
<comment type="caution">
    <text evidence="2">The sequence shown here is derived from an EMBL/GenBank/DDBJ whole genome shotgun (WGS) entry which is preliminary data.</text>
</comment>
<evidence type="ECO:0000313" key="2">
    <source>
        <dbReference type="EMBL" id="MPM26173.1"/>
    </source>
</evidence>
<dbReference type="InterPro" id="IPR029044">
    <property type="entry name" value="Nucleotide-diphossugar_trans"/>
</dbReference>